<protein>
    <recommendedName>
        <fullName evidence="5">Fe2OG dioxygenase domain-containing protein</fullName>
    </recommendedName>
</protein>
<dbReference type="PANTHER" id="PTHR47991">
    <property type="entry name" value="OXOGLUTARATE/IRON-DEPENDENT DIOXYGENASE"/>
    <property type="match status" value="1"/>
</dbReference>
<dbReference type="GO" id="GO:0016491">
    <property type="term" value="F:oxidoreductase activity"/>
    <property type="evidence" value="ECO:0007669"/>
    <property type="project" value="UniProtKB-KW"/>
</dbReference>
<dbReference type="AlphaFoldDB" id="A0AAV5HRJ3"/>
<dbReference type="Pfam" id="PF03171">
    <property type="entry name" value="2OG-FeII_Oxy"/>
    <property type="match status" value="1"/>
</dbReference>
<dbReference type="Proteomes" id="UP001054252">
    <property type="component" value="Unassembled WGS sequence"/>
</dbReference>
<keyword evidence="2 4" id="KW-0479">Metal-binding</keyword>
<gene>
    <name evidence="6" type="ORF">SLEP1_g2144</name>
</gene>
<dbReference type="InterPro" id="IPR044861">
    <property type="entry name" value="IPNS-like_FE2OG_OXY"/>
</dbReference>
<feature type="domain" description="Fe2OG dioxygenase" evidence="5">
    <location>
        <begin position="185"/>
        <end position="286"/>
    </location>
</feature>
<dbReference type="InterPro" id="IPR050295">
    <property type="entry name" value="Plant_2OG-oxidoreductases"/>
</dbReference>
<proteinExistence type="inferred from homology"/>
<name>A0AAV5HRJ3_9ROSI</name>
<keyword evidence="3 4" id="KW-0408">Iron</keyword>
<reference evidence="6 7" key="1">
    <citation type="journal article" date="2021" name="Commun. Biol.">
        <title>The genome of Shorea leprosula (Dipterocarpaceae) highlights the ecological relevance of drought in aseasonal tropical rainforests.</title>
        <authorList>
            <person name="Ng K.K.S."/>
            <person name="Kobayashi M.J."/>
            <person name="Fawcett J.A."/>
            <person name="Hatakeyama M."/>
            <person name="Paape T."/>
            <person name="Ng C.H."/>
            <person name="Ang C.C."/>
            <person name="Tnah L.H."/>
            <person name="Lee C.T."/>
            <person name="Nishiyama T."/>
            <person name="Sese J."/>
            <person name="O'Brien M.J."/>
            <person name="Copetti D."/>
            <person name="Mohd Noor M.I."/>
            <person name="Ong R.C."/>
            <person name="Putra M."/>
            <person name="Sireger I.Z."/>
            <person name="Indrioko S."/>
            <person name="Kosugi Y."/>
            <person name="Izuno A."/>
            <person name="Isagi Y."/>
            <person name="Lee S.L."/>
            <person name="Shimizu K.K."/>
        </authorList>
    </citation>
    <scope>NUCLEOTIDE SEQUENCE [LARGE SCALE GENOMIC DNA]</scope>
    <source>
        <strain evidence="6">214</strain>
    </source>
</reference>
<keyword evidence="4" id="KW-0560">Oxidoreductase</keyword>
<accession>A0AAV5HRJ3</accession>
<dbReference type="GO" id="GO:0046872">
    <property type="term" value="F:metal ion binding"/>
    <property type="evidence" value="ECO:0007669"/>
    <property type="project" value="UniProtKB-KW"/>
</dbReference>
<sequence>MAETVVAGIPTSDFKITGTLHYSHDESLIKSDRDETPTVDYSLLYSNDLDQRAEALQHLAKACEDYGFFYLINGVPEDVVAEALKALSDFFNQTTLDEKGEYKKKNPTDRVRWFSNYNSEENRECLKVVAHPQYHCPSKPAHLRETLGEYLKRSHEVELGLARALSKILGMEETFIEKASKLQAGFDVTSVNFYPPSSQSKGPVGLADHTDPGLFVSLIQDVNGGLQILSQKGKWISVKIPPNAIFINFGDQIEFLTNGRYKSNVHHVVLENNKVSRISIGTLHGPALEASIAPDPEFVNQSHPPAFPGMTYKEYLEFNGFDEIDVQSSITQLRFYGLHGKHDIQVGKGALVPLISFTNKGLKRIGKDGNIIGSTWWQLGCLVLIRRIDKEEKDAIGEADYVLQGKNSIKGGKGALIPLISLCSKGLKRIEKDGKHGWEHMETNGVPCACIEAPPPVG</sequence>
<dbReference type="SUPFAM" id="SSF51197">
    <property type="entry name" value="Clavaminate synthase-like"/>
    <property type="match status" value="1"/>
</dbReference>
<dbReference type="InterPro" id="IPR027443">
    <property type="entry name" value="IPNS-like_sf"/>
</dbReference>
<evidence type="ECO:0000256" key="3">
    <source>
        <dbReference type="ARBA" id="ARBA00023004"/>
    </source>
</evidence>
<evidence type="ECO:0000256" key="4">
    <source>
        <dbReference type="RuleBase" id="RU003682"/>
    </source>
</evidence>
<evidence type="ECO:0000256" key="1">
    <source>
        <dbReference type="ARBA" id="ARBA00008056"/>
    </source>
</evidence>
<dbReference type="Pfam" id="PF14226">
    <property type="entry name" value="DIOX_N"/>
    <property type="match status" value="1"/>
</dbReference>
<dbReference type="InterPro" id="IPR005123">
    <property type="entry name" value="Oxoglu/Fe-dep_dioxygenase_dom"/>
</dbReference>
<dbReference type="EMBL" id="BPVZ01000002">
    <property type="protein sequence ID" value="GKU87804.1"/>
    <property type="molecule type" value="Genomic_DNA"/>
</dbReference>
<dbReference type="Gene3D" id="2.60.120.330">
    <property type="entry name" value="B-lactam Antibiotic, Isopenicillin N Synthase, Chain"/>
    <property type="match status" value="1"/>
</dbReference>
<evidence type="ECO:0000313" key="7">
    <source>
        <dbReference type="Proteomes" id="UP001054252"/>
    </source>
</evidence>
<evidence type="ECO:0000313" key="6">
    <source>
        <dbReference type="EMBL" id="GKU87804.1"/>
    </source>
</evidence>
<dbReference type="InterPro" id="IPR026992">
    <property type="entry name" value="DIOX_N"/>
</dbReference>
<comment type="similarity">
    <text evidence="1 4">Belongs to the iron/ascorbate-dependent oxidoreductase family.</text>
</comment>
<dbReference type="PROSITE" id="PS51471">
    <property type="entry name" value="FE2OG_OXY"/>
    <property type="match status" value="1"/>
</dbReference>
<comment type="caution">
    <text evidence="6">The sequence shown here is derived from an EMBL/GenBank/DDBJ whole genome shotgun (WGS) entry which is preliminary data.</text>
</comment>
<keyword evidence="7" id="KW-1185">Reference proteome</keyword>
<evidence type="ECO:0000256" key="2">
    <source>
        <dbReference type="ARBA" id="ARBA00022723"/>
    </source>
</evidence>
<organism evidence="6 7">
    <name type="scientific">Rubroshorea leprosula</name>
    <dbReference type="NCBI Taxonomy" id="152421"/>
    <lineage>
        <taxon>Eukaryota</taxon>
        <taxon>Viridiplantae</taxon>
        <taxon>Streptophyta</taxon>
        <taxon>Embryophyta</taxon>
        <taxon>Tracheophyta</taxon>
        <taxon>Spermatophyta</taxon>
        <taxon>Magnoliopsida</taxon>
        <taxon>eudicotyledons</taxon>
        <taxon>Gunneridae</taxon>
        <taxon>Pentapetalae</taxon>
        <taxon>rosids</taxon>
        <taxon>malvids</taxon>
        <taxon>Malvales</taxon>
        <taxon>Dipterocarpaceae</taxon>
        <taxon>Rubroshorea</taxon>
    </lineage>
</organism>
<evidence type="ECO:0000259" key="5">
    <source>
        <dbReference type="PROSITE" id="PS51471"/>
    </source>
</evidence>